<dbReference type="SUPFAM" id="SSF56784">
    <property type="entry name" value="HAD-like"/>
    <property type="match status" value="1"/>
</dbReference>
<protein>
    <submittedName>
        <fullName evidence="4">HAD family hydrolase</fullName>
    </submittedName>
</protein>
<dbReference type="Proteomes" id="UP001212042">
    <property type="component" value="Unassembled WGS sequence"/>
</dbReference>
<comment type="cofactor">
    <cofactor evidence="1">
        <name>Mg(2+)</name>
        <dbReference type="ChEBI" id="CHEBI:18420"/>
    </cofactor>
</comment>
<dbReference type="PANTHER" id="PTHR46470">
    <property type="entry name" value="N-ACYLNEURAMINATE-9-PHOSPHATASE"/>
    <property type="match status" value="1"/>
</dbReference>
<sequence>MTIKLITFDLDDTLWDVTPVMLDAEATLRNWLALHAPRLGAVPVEHLWTIRARLLHAEPSLKHRLSELRRRILHDALAGAGYPPSEAVALAECGFQVFLAARHQVELFAEVHPTLETLANRFQLGVITNGNADVRRLGLADYFQFALCAEELGVGKPDPKPFQEALKRAGVAAQHAVHIGDHPSDDIAGAQAAGLRAIWFNPQDKAWEGDKRADGEIRSLAELPALLHSWV</sequence>
<evidence type="ECO:0000313" key="5">
    <source>
        <dbReference type="Proteomes" id="UP001212042"/>
    </source>
</evidence>
<keyword evidence="2 4" id="KW-0378">Hydrolase</keyword>
<dbReference type="PANTHER" id="PTHR46470:SF4">
    <property type="entry name" value="5-AMINO-6-(5-PHOSPHO-D-RIBITYLAMINO)URACIL PHOSPHATASE YIGB"/>
    <property type="match status" value="1"/>
</dbReference>
<dbReference type="Pfam" id="PF00702">
    <property type="entry name" value="Hydrolase"/>
    <property type="match status" value="1"/>
</dbReference>
<dbReference type="InterPro" id="IPR023214">
    <property type="entry name" value="HAD_sf"/>
</dbReference>
<accession>A0ABT4XFT1</accession>
<evidence type="ECO:0000313" key="4">
    <source>
        <dbReference type="EMBL" id="MDA7087028.1"/>
    </source>
</evidence>
<dbReference type="RefSeq" id="WP_271347908.1">
    <property type="nucleotide sequence ID" value="NZ_JAQJZJ010000004.1"/>
</dbReference>
<dbReference type="GO" id="GO:0016787">
    <property type="term" value="F:hydrolase activity"/>
    <property type="evidence" value="ECO:0007669"/>
    <property type="project" value="UniProtKB-KW"/>
</dbReference>
<dbReference type="SFLD" id="SFLDG01129">
    <property type="entry name" value="C1.5:_HAD__Beta-PGM__Phosphata"/>
    <property type="match status" value="1"/>
</dbReference>
<gene>
    <name evidence="4" type="ORF">PH586_11595</name>
</gene>
<keyword evidence="3" id="KW-0460">Magnesium</keyword>
<dbReference type="Gene3D" id="1.20.120.1600">
    <property type="match status" value="1"/>
</dbReference>
<dbReference type="EMBL" id="JAQJZJ010000004">
    <property type="protein sequence ID" value="MDA7087028.1"/>
    <property type="molecule type" value="Genomic_DNA"/>
</dbReference>
<dbReference type="NCBIfam" id="TIGR01509">
    <property type="entry name" value="HAD-SF-IA-v3"/>
    <property type="match status" value="1"/>
</dbReference>
<reference evidence="4 5" key="1">
    <citation type="submission" date="2023-01" db="EMBL/GenBank/DDBJ databases">
        <title>Pseudomonas SA3-5T sp. nov., isolated from tidal flat sediment.</title>
        <authorList>
            <person name="Kim H.S."/>
            <person name="Kim J.-S."/>
            <person name="Suh M.K."/>
            <person name="Eom M.K."/>
            <person name="Lee J.-S."/>
        </authorList>
    </citation>
    <scope>NUCLEOTIDE SEQUENCE [LARGE SCALE GENOMIC DNA]</scope>
    <source>
        <strain evidence="4 5">SA3-5</strain>
    </source>
</reference>
<dbReference type="InterPro" id="IPR036412">
    <property type="entry name" value="HAD-like_sf"/>
</dbReference>
<evidence type="ECO:0000256" key="1">
    <source>
        <dbReference type="ARBA" id="ARBA00001946"/>
    </source>
</evidence>
<dbReference type="InterPro" id="IPR051400">
    <property type="entry name" value="HAD-like_hydrolase"/>
</dbReference>
<name>A0ABT4XFT1_9PSED</name>
<evidence type="ECO:0000256" key="2">
    <source>
        <dbReference type="ARBA" id="ARBA00022801"/>
    </source>
</evidence>
<dbReference type="PRINTS" id="PR00413">
    <property type="entry name" value="HADHALOGNASE"/>
</dbReference>
<dbReference type="InterPro" id="IPR006439">
    <property type="entry name" value="HAD-SF_hydro_IA"/>
</dbReference>
<proteinExistence type="predicted"/>
<dbReference type="SFLD" id="SFLDS00003">
    <property type="entry name" value="Haloacid_Dehalogenase"/>
    <property type="match status" value="1"/>
</dbReference>
<evidence type="ECO:0000256" key="3">
    <source>
        <dbReference type="ARBA" id="ARBA00022842"/>
    </source>
</evidence>
<organism evidence="4 5">
    <name type="scientific">Pseudomonas aestuarii</name>
    <dbReference type="NCBI Taxonomy" id="3018340"/>
    <lineage>
        <taxon>Bacteria</taxon>
        <taxon>Pseudomonadati</taxon>
        <taxon>Pseudomonadota</taxon>
        <taxon>Gammaproteobacteria</taxon>
        <taxon>Pseudomonadales</taxon>
        <taxon>Pseudomonadaceae</taxon>
        <taxon>Pseudomonas</taxon>
    </lineage>
</organism>
<dbReference type="NCBIfam" id="TIGR01549">
    <property type="entry name" value="HAD-SF-IA-v1"/>
    <property type="match status" value="1"/>
</dbReference>
<comment type="caution">
    <text evidence="4">The sequence shown here is derived from an EMBL/GenBank/DDBJ whole genome shotgun (WGS) entry which is preliminary data.</text>
</comment>
<keyword evidence="5" id="KW-1185">Reference proteome</keyword>
<dbReference type="Gene3D" id="3.40.50.1000">
    <property type="entry name" value="HAD superfamily/HAD-like"/>
    <property type="match status" value="1"/>
</dbReference>